<dbReference type="PROSITE" id="PS51194">
    <property type="entry name" value="HELICASE_CTER"/>
    <property type="match status" value="1"/>
</dbReference>
<evidence type="ECO:0000256" key="8">
    <source>
        <dbReference type="ARBA" id="ARBA00022840"/>
    </source>
</evidence>
<name>A0A673LMU1_9TELE</name>
<evidence type="ECO:0000256" key="5">
    <source>
        <dbReference type="ARBA" id="ARBA00022801"/>
    </source>
</evidence>
<dbReference type="Proteomes" id="UP000472270">
    <property type="component" value="Unassembled WGS sequence"/>
</dbReference>
<dbReference type="InterPro" id="IPR027417">
    <property type="entry name" value="P-loop_NTPase"/>
</dbReference>
<dbReference type="AlphaFoldDB" id="A0A673LMU1"/>
<dbReference type="InterPro" id="IPR004179">
    <property type="entry name" value="Sec63-dom"/>
</dbReference>
<evidence type="ECO:0000313" key="13">
    <source>
        <dbReference type="Ensembl" id="ENSSRHP00000077267.1"/>
    </source>
</evidence>
<dbReference type="Pfam" id="PF23445">
    <property type="entry name" value="WHD_SNRNP200"/>
    <property type="match status" value="1"/>
</dbReference>
<dbReference type="PANTHER" id="PTHR24075:SF6">
    <property type="entry name" value="ACTIVATING SIGNAL COINTEGRATOR 1 COMPLEX SUBUNIT 3"/>
    <property type="match status" value="1"/>
</dbReference>
<keyword evidence="11" id="KW-0143">Chaperone</keyword>
<feature type="domain" description="Helicase C-terminal" evidence="12">
    <location>
        <begin position="4"/>
        <end position="195"/>
    </location>
</feature>
<evidence type="ECO:0000259" key="12">
    <source>
        <dbReference type="PROSITE" id="PS51194"/>
    </source>
</evidence>
<dbReference type="FunFam" id="2.60.40.150:FF:000113">
    <property type="entry name" value="activating signal cointegrator 1 complex subunit 3"/>
    <property type="match status" value="1"/>
</dbReference>
<keyword evidence="4" id="KW-0547">Nucleotide-binding</keyword>
<evidence type="ECO:0000256" key="2">
    <source>
        <dbReference type="ARBA" id="ARBA00004240"/>
    </source>
</evidence>
<keyword evidence="8" id="KW-0067">ATP-binding</keyword>
<dbReference type="Pfam" id="PF02889">
    <property type="entry name" value="Sec63"/>
    <property type="match status" value="1"/>
</dbReference>
<dbReference type="PANTHER" id="PTHR24075">
    <property type="entry name" value="SEC63 DOMAIN-CONTAINING"/>
    <property type="match status" value="1"/>
</dbReference>
<dbReference type="InterPro" id="IPR036390">
    <property type="entry name" value="WH_DNA-bd_sf"/>
</dbReference>
<evidence type="ECO:0000256" key="9">
    <source>
        <dbReference type="ARBA" id="ARBA00022989"/>
    </source>
</evidence>
<dbReference type="InterPro" id="IPR014756">
    <property type="entry name" value="Ig_E-set"/>
</dbReference>
<dbReference type="Pfam" id="PF00271">
    <property type="entry name" value="Helicase_C"/>
    <property type="match status" value="1"/>
</dbReference>
<dbReference type="Gene3D" id="1.10.3380.10">
    <property type="entry name" value="Sec63 N-terminal domain-like domain"/>
    <property type="match status" value="1"/>
</dbReference>
<dbReference type="SUPFAM" id="SSF52540">
    <property type="entry name" value="P-loop containing nucleoside triphosphate hydrolases"/>
    <property type="match status" value="1"/>
</dbReference>
<evidence type="ECO:0000256" key="7">
    <source>
        <dbReference type="ARBA" id="ARBA00022824"/>
    </source>
</evidence>
<dbReference type="InterPro" id="IPR001650">
    <property type="entry name" value="Helicase_C-like"/>
</dbReference>
<keyword evidence="6" id="KW-0347">Helicase</keyword>
<dbReference type="FunFam" id="3.40.50.300:FF:000231">
    <property type="entry name" value="Activating signal cointegrator 1 complex subunit 3"/>
    <property type="match status" value="1"/>
</dbReference>
<protein>
    <recommendedName>
        <fullName evidence="12">Helicase C-terminal domain-containing protein</fullName>
    </recommendedName>
</protein>
<dbReference type="CDD" id="cd18795">
    <property type="entry name" value="SF2_C_Ski2"/>
    <property type="match status" value="1"/>
</dbReference>
<reference evidence="13" key="2">
    <citation type="submission" date="2025-09" db="UniProtKB">
        <authorList>
            <consortium name="Ensembl"/>
        </authorList>
    </citation>
    <scope>IDENTIFICATION</scope>
</reference>
<dbReference type="SMART" id="SM00490">
    <property type="entry name" value="HELICc"/>
    <property type="match status" value="1"/>
</dbReference>
<keyword evidence="7" id="KW-0256">Endoplasmic reticulum</keyword>
<dbReference type="InterPro" id="IPR035892">
    <property type="entry name" value="C2_domain_sf"/>
</dbReference>
<dbReference type="GO" id="GO:0007399">
    <property type="term" value="P:nervous system development"/>
    <property type="evidence" value="ECO:0007669"/>
    <property type="project" value="UniProtKB-ARBA"/>
</dbReference>
<dbReference type="FunFam" id="1.10.3380.10:FF:000002">
    <property type="entry name" value="Activating signal cointegrator 1 complex subunit 3"/>
    <property type="match status" value="1"/>
</dbReference>
<comment type="subcellular location">
    <subcellularLocation>
        <location evidence="2">Endoplasmic reticulum</location>
    </subcellularLocation>
    <subcellularLocation>
        <location evidence="1">Membrane</location>
        <topology evidence="1">Multi-pass membrane protein</topology>
    </subcellularLocation>
</comment>
<evidence type="ECO:0000256" key="4">
    <source>
        <dbReference type="ARBA" id="ARBA00022741"/>
    </source>
</evidence>
<evidence type="ECO:0000256" key="6">
    <source>
        <dbReference type="ARBA" id="ARBA00022806"/>
    </source>
</evidence>
<keyword evidence="14" id="KW-1185">Reference proteome</keyword>
<dbReference type="InterPro" id="IPR036388">
    <property type="entry name" value="WH-like_DNA-bd_sf"/>
</dbReference>
<dbReference type="Gene3D" id="2.60.40.150">
    <property type="entry name" value="C2 domain"/>
    <property type="match status" value="1"/>
</dbReference>
<dbReference type="GO" id="GO:0005783">
    <property type="term" value="C:endoplasmic reticulum"/>
    <property type="evidence" value="ECO:0007669"/>
    <property type="project" value="UniProtKB-SubCell"/>
</dbReference>
<dbReference type="SUPFAM" id="SSF46785">
    <property type="entry name" value="Winged helix' DNA-binding domain"/>
    <property type="match status" value="1"/>
</dbReference>
<keyword evidence="3" id="KW-0812">Transmembrane</keyword>
<dbReference type="FunFam" id="1.10.10.10:FF:000012">
    <property type="entry name" value="U5 small nuclear ribonucleoprotein helicase"/>
    <property type="match status" value="1"/>
</dbReference>
<sequence length="492" mass="56240">MNKPVFQAIRTHSPAKPVLIFVSSRRQTRLTALDLIAFLMNDIIGTIRESNLKLTLAFGIGMHHAGLHERDRKTVEELFVNCKIQVLIATSTLAWGVNFPAHLVIVKGTEYYDGKTRRYVDYPITDVLQMMGRAGRPQFDDQGKAVILVLDIKKDFYKKFLYEPFPVESSLLTVLSDHLNAEIAAGTVTSKQDAMDYITWTYFFRRLVMNPSYYNLDDITHETINKYLSNLVERSLRDLECSYCMEIQEEDGVQRMLCVCLQEAEEYAELPVRHNEDQLNSELAQQLPLQVNPHSYDSAHTKTHLLMQAHFSRAQLPCSDYGTDTKTVLDNTIRICQAMLDVVANEGWLVSALSICNLVQMIIQARWLQDSSLLTLPHIQKQDLYVFRYKNLKQDSKAQAPRFPKPKDEGWFLVLGEVEKKELLAIKRVGFIRNHSSVSVPSAATLMACIYTLYLMSDSYLGLDQQYDIHLNIIPANVHLVDSSSVLFVKLH</sequence>
<dbReference type="SUPFAM" id="SSF81296">
    <property type="entry name" value="E set domains"/>
    <property type="match status" value="1"/>
</dbReference>
<reference evidence="13" key="1">
    <citation type="submission" date="2025-08" db="UniProtKB">
        <authorList>
            <consortium name="Ensembl"/>
        </authorList>
    </citation>
    <scope>IDENTIFICATION</scope>
</reference>
<dbReference type="Ensembl" id="ENSSRHT00000079366.1">
    <property type="protein sequence ID" value="ENSSRHP00000077267.1"/>
    <property type="gene ID" value="ENSSRHG00000038327.1"/>
</dbReference>
<keyword evidence="9" id="KW-1133">Transmembrane helix</keyword>
<dbReference type="GO" id="GO:0043138">
    <property type="term" value="F:3'-5' DNA helicase activity"/>
    <property type="evidence" value="ECO:0007669"/>
    <property type="project" value="TreeGrafter"/>
</dbReference>
<dbReference type="Gene3D" id="3.40.50.300">
    <property type="entry name" value="P-loop containing nucleotide triphosphate hydrolases"/>
    <property type="match status" value="1"/>
</dbReference>
<evidence type="ECO:0000313" key="14">
    <source>
        <dbReference type="Proteomes" id="UP000472270"/>
    </source>
</evidence>
<evidence type="ECO:0000256" key="1">
    <source>
        <dbReference type="ARBA" id="ARBA00004141"/>
    </source>
</evidence>
<dbReference type="SUPFAM" id="SSF158702">
    <property type="entry name" value="Sec63 N-terminal domain-like"/>
    <property type="match status" value="1"/>
</dbReference>
<dbReference type="InterPro" id="IPR057842">
    <property type="entry name" value="WH_MER3"/>
</dbReference>
<organism evidence="13 14">
    <name type="scientific">Sinocyclocheilus rhinocerous</name>
    <dbReference type="NCBI Taxonomy" id="307959"/>
    <lineage>
        <taxon>Eukaryota</taxon>
        <taxon>Metazoa</taxon>
        <taxon>Chordata</taxon>
        <taxon>Craniata</taxon>
        <taxon>Vertebrata</taxon>
        <taxon>Euteleostomi</taxon>
        <taxon>Actinopterygii</taxon>
        <taxon>Neopterygii</taxon>
        <taxon>Teleostei</taxon>
        <taxon>Ostariophysi</taxon>
        <taxon>Cypriniformes</taxon>
        <taxon>Cyprinidae</taxon>
        <taxon>Cyprininae</taxon>
        <taxon>Sinocyclocheilus</taxon>
    </lineage>
</organism>
<evidence type="ECO:0000256" key="3">
    <source>
        <dbReference type="ARBA" id="ARBA00022692"/>
    </source>
</evidence>
<evidence type="ECO:0000256" key="11">
    <source>
        <dbReference type="ARBA" id="ARBA00023186"/>
    </source>
</evidence>
<keyword evidence="5" id="KW-0378">Hydrolase</keyword>
<dbReference type="Gene3D" id="1.10.10.10">
    <property type="entry name" value="Winged helix-like DNA-binding domain superfamily/Winged helix DNA-binding domain"/>
    <property type="match status" value="1"/>
</dbReference>
<dbReference type="GO" id="GO:0016787">
    <property type="term" value="F:hydrolase activity"/>
    <property type="evidence" value="ECO:0007669"/>
    <property type="project" value="UniProtKB-KW"/>
</dbReference>
<dbReference type="GO" id="GO:0003723">
    <property type="term" value="F:RNA binding"/>
    <property type="evidence" value="ECO:0007669"/>
    <property type="project" value="TreeGrafter"/>
</dbReference>
<dbReference type="SMART" id="SM00973">
    <property type="entry name" value="Sec63"/>
    <property type="match status" value="1"/>
</dbReference>
<proteinExistence type="predicted"/>
<dbReference type="GO" id="GO:0005524">
    <property type="term" value="F:ATP binding"/>
    <property type="evidence" value="ECO:0007669"/>
    <property type="project" value="UniProtKB-KW"/>
</dbReference>
<keyword evidence="10" id="KW-0472">Membrane</keyword>
<dbReference type="GO" id="GO:0005634">
    <property type="term" value="C:nucleus"/>
    <property type="evidence" value="ECO:0007669"/>
    <property type="project" value="TreeGrafter"/>
</dbReference>
<accession>A0A673LMU1</accession>
<evidence type="ECO:0000256" key="10">
    <source>
        <dbReference type="ARBA" id="ARBA00023136"/>
    </source>
</evidence>
<dbReference type="GO" id="GO:0016020">
    <property type="term" value="C:membrane"/>
    <property type="evidence" value="ECO:0007669"/>
    <property type="project" value="UniProtKB-SubCell"/>
</dbReference>